<dbReference type="RefSeq" id="WP_059284529.1">
    <property type="nucleotide sequence ID" value="NZ_LNQU01000003.1"/>
</dbReference>
<protein>
    <submittedName>
        <fullName evidence="2">Protein-S-isoprenylcysteine O-methyltransferase Ste14</fullName>
    </submittedName>
</protein>
<feature type="transmembrane region" description="Helical" evidence="1">
    <location>
        <begin position="37"/>
        <end position="57"/>
    </location>
</feature>
<keyword evidence="2" id="KW-0489">Methyltransferase</keyword>
<name>A0A318JQB4_9NEIS</name>
<gene>
    <name evidence="2" type="ORF">DFR38_102106</name>
</gene>
<dbReference type="OrthoDB" id="9811969at2"/>
<reference evidence="2 3" key="1">
    <citation type="submission" date="2018-05" db="EMBL/GenBank/DDBJ databases">
        <title>Genomic Encyclopedia of Type Strains, Phase IV (KMG-IV): sequencing the most valuable type-strain genomes for metagenomic binning, comparative biology and taxonomic classification.</title>
        <authorList>
            <person name="Goeker M."/>
        </authorList>
    </citation>
    <scope>NUCLEOTIDE SEQUENCE [LARGE SCALE GENOMIC DNA]</scope>
    <source>
        <strain evidence="2 3">DSM 25134</strain>
    </source>
</reference>
<evidence type="ECO:0000313" key="3">
    <source>
        <dbReference type="Proteomes" id="UP000248395"/>
    </source>
</evidence>
<dbReference type="Gene3D" id="1.20.120.1630">
    <property type="match status" value="1"/>
</dbReference>
<keyword evidence="1" id="KW-0472">Membrane</keyword>
<feature type="transmembrane region" description="Helical" evidence="1">
    <location>
        <begin position="117"/>
        <end position="143"/>
    </location>
</feature>
<proteinExistence type="predicted"/>
<evidence type="ECO:0000256" key="1">
    <source>
        <dbReference type="SAM" id="Phobius"/>
    </source>
</evidence>
<dbReference type="AlphaFoldDB" id="A0A318JQB4"/>
<keyword evidence="3" id="KW-1185">Reference proteome</keyword>
<accession>A0A318JQB4</accession>
<evidence type="ECO:0000313" key="2">
    <source>
        <dbReference type="EMBL" id="PXX50458.1"/>
    </source>
</evidence>
<dbReference type="GO" id="GO:0008168">
    <property type="term" value="F:methyltransferase activity"/>
    <property type="evidence" value="ECO:0007669"/>
    <property type="project" value="UniProtKB-KW"/>
</dbReference>
<dbReference type="Proteomes" id="UP000248395">
    <property type="component" value="Unassembled WGS sequence"/>
</dbReference>
<dbReference type="GO" id="GO:0032259">
    <property type="term" value="P:methylation"/>
    <property type="evidence" value="ECO:0007669"/>
    <property type="project" value="UniProtKB-KW"/>
</dbReference>
<comment type="caution">
    <text evidence="2">The sequence shown here is derived from an EMBL/GenBank/DDBJ whole genome shotgun (WGS) entry which is preliminary data.</text>
</comment>
<feature type="transmembrane region" description="Helical" evidence="1">
    <location>
        <begin position="69"/>
        <end position="86"/>
    </location>
</feature>
<feature type="transmembrane region" description="Helical" evidence="1">
    <location>
        <begin position="6"/>
        <end position="25"/>
    </location>
</feature>
<dbReference type="EMBL" id="QJKC01000002">
    <property type="protein sequence ID" value="PXX50458.1"/>
    <property type="molecule type" value="Genomic_DNA"/>
</dbReference>
<sequence>MLWSIIQLAGVLVMLLTRLAYRPLLEQRSRMVVGQCILRWPVLTGMLLLPMLAAATGWRRYWPLELAPLAAPAGSLLLAYACWLFWRSQHDLLLQAAGTLQCQGGVYRRIRHPLYAALWLAALAQLLLLQDGLAASGVLALLLCYRGSVRREEGEMLRRAGPAYHLYMQQTGRLWPRGLAA</sequence>
<organism evidence="2 3">
    <name type="scientific">Aquitalea magnusonii</name>
    <dbReference type="NCBI Taxonomy" id="332411"/>
    <lineage>
        <taxon>Bacteria</taxon>
        <taxon>Pseudomonadati</taxon>
        <taxon>Pseudomonadota</taxon>
        <taxon>Betaproteobacteria</taxon>
        <taxon>Neisseriales</taxon>
        <taxon>Chromobacteriaceae</taxon>
        <taxon>Aquitalea</taxon>
    </lineage>
</organism>
<keyword evidence="1" id="KW-1133">Transmembrane helix</keyword>
<keyword evidence="1" id="KW-0812">Transmembrane</keyword>
<keyword evidence="2" id="KW-0808">Transferase</keyword>